<comment type="caution">
    <text evidence="5">The sequence shown here is derived from an EMBL/GenBank/DDBJ whole genome shotgun (WGS) entry which is preliminary data.</text>
</comment>
<dbReference type="PANTHER" id="PTHR45966">
    <property type="entry name" value="GDSL-LIKE LIPASE/ACYLHYDROLASE"/>
    <property type="match status" value="1"/>
</dbReference>
<dbReference type="InterPro" id="IPR035669">
    <property type="entry name" value="SGNH_plant_lipase-like"/>
</dbReference>
<dbReference type="EMBL" id="PNBA02000016">
    <property type="protein sequence ID" value="KAG6395651.1"/>
    <property type="molecule type" value="Genomic_DNA"/>
</dbReference>
<sequence>MAKQSLFLILISIPFIIGCRKQAAPPLFIFGDSLFDAGNNNYINTSTLDQANFWPYGISYFRHPTGRFSDGRLIPDVIGNPGPIYTRPIFKYLFLINFKFYFFNFFASSNILCKAIAEHAELPLVPPYLQQRNYQEYLHNYNGVNFASAGAGALSETFQGLVINLKTQLNYYKREIAELSKKIGKAEAARISSTAVYMFSIGSNDYMSPFLLNSTILSSYPHSTYVDMVLGNLSTVVKAIHKKGGRKFIFLNLGELGCFPGLRILNPETDGGCLEEVSELSKLHNNKLKTFLVKMEQQLYGFKYFLYDFKTSLAEKTTQPLKYGFEEGRMACCGTGRLNAVFSCGGKRLVKEFQVCENPNKYVFWDSYHLTERVYKQMADEMWNASTDRNNSLKELFLCF</sequence>
<dbReference type="CDD" id="cd01837">
    <property type="entry name" value="SGNH_plant_lipase_like"/>
    <property type="match status" value="1"/>
</dbReference>
<dbReference type="PROSITE" id="PS01098">
    <property type="entry name" value="LIPASE_GDSL_SER"/>
    <property type="match status" value="1"/>
</dbReference>
<feature type="signal peptide" evidence="4">
    <location>
        <begin position="1"/>
        <end position="18"/>
    </location>
</feature>
<keyword evidence="6" id="KW-1185">Reference proteome</keyword>
<keyword evidence="2 4" id="KW-0732">Signal</keyword>
<proteinExistence type="inferred from homology"/>
<dbReference type="PROSITE" id="PS51257">
    <property type="entry name" value="PROKAR_LIPOPROTEIN"/>
    <property type="match status" value="1"/>
</dbReference>
<keyword evidence="3" id="KW-0175">Coiled coil</keyword>
<comment type="similarity">
    <text evidence="1">Belongs to the 'GDSL' lipolytic enzyme family.</text>
</comment>
<gene>
    <name evidence="5" type="ORF">SASPL_141774</name>
</gene>
<dbReference type="InterPro" id="IPR008265">
    <property type="entry name" value="Lipase_GDSL_AS"/>
</dbReference>
<dbReference type="PANTHER" id="PTHR45966:SF4">
    <property type="entry name" value="GDSL ESTERASE_LIPASE 5"/>
    <property type="match status" value="1"/>
</dbReference>
<reference evidence="5" key="1">
    <citation type="submission" date="2018-01" db="EMBL/GenBank/DDBJ databases">
        <authorList>
            <person name="Mao J.F."/>
        </authorList>
    </citation>
    <scope>NUCLEOTIDE SEQUENCE</scope>
    <source>
        <strain evidence="5">Huo1</strain>
        <tissue evidence="5">Leaf</tissue>
    </source>
</reference>
<dbReference type="InterPro" id="IPR001087">
    <property type="entry name" value="GDSL"/>
</dbReference>
<reference evidence="5" key="2">
    <citation type="submission" date="2020-08" db="EMBL/GenBank/DDBJ databases">
        <title>Plant Genome Project.</title>
        <authorList>
            <person name="Zhang R.-G."/>
        </authorList>
    </citation>
    <scope>NUCLEOTIDE SEQUENCE</scope>
    <source>
        <strain evidence="5">Huo1</strain>
        <tissue evidence="5">Leaf</tissue>
    </source>
</reference>
<accession>A0A8X8Z8G1</accession>
<dbReference type="AlphaFoldDB" id="A0A8X8Z8G1"/>
<evidence type="ECO:0000256" key="1">
    <source>
        <dbReference type="ARBA" id="ARBA00008668"/>
    </source>
</evidence>
<name>A0A8X8Z8G1_SALSN</name>
<evidence type="ECO:0000313" key="5">
    <source>
        <dbReference type="EMBL" id="KAG6395651.1"/>
    </source>
</evidence>
<evidence type="ECO:0000313" key="6">
    <source>
        <dbReference type="Proteomes" id="UP000298416"/>
    </source>
</evidence>
<feature type="coiled-coil region" evidence="3">
    <location>
        <begin position="162"/>
        <end position="189"/>
    </location>
</feature>
<dbReference type="Proteomes" id="UP000298416">
    <property type="component" value="Unassembled WGS sequence"/>
</dbReference>
<evidence type="ECO:0000256" key="3">
    <source>
        <dbReference type="SAM" id="Coils"/>
    </source>
</evidence>
<dbReference type="SUPFAM" id="SSF52266">
    <property type="entry name" value="SGNH hydrolase"/>
    <property type="match status" value="1"/>
</dbReference>
<protein>
    <recommendedName>
        <fullName evidence="7">Zeta-carotene desaturase</fullName>
    </recommendedName>
</protein>
<organism evidence="5">
    <name type="scientific">Salvia splendens</name>
    <name type="common">Scarlet sage</name>
    <dbReference type="NCBI Taxonomy" id="180675"/>
    <lineage>
        <taxon>Eukaryota</taxon>
        <taxon>Viridiplantae</taxon>
        <taxon>Streptophyta</taxon>
        <taxon>Embryophyta</taxon>
        <taxon>Tracheophyta</taxon>
        <taxon>Spermatophyta</taxon>
        <taxon>Magnoliopsida</taxon>
        <taxon>eudicotyledons</taxon>
        <taxon>Gunneridae</taxon>
        <taxon>Pentapetalae</taxon>
        <taxon>asterids</taxon>
        <taxon>lamiids</taxon>
        <taxon>Lamiales</taxon>
        <taxon>Lamiaceae</taxon>
        <taxon>Nepetoideae</taxon>
        <taxon>Mentheae</taxon>
        <taxon>Salviinae</taxon>
        <taxon>Salvia</taxon>
        <taxon>Salvia subgen. Calosphace</taxon>
        <taxon>core Calosphace</taxon>
    </lineage>
</organism>
<dbReference type="InterPro" id="IPR036514">
    <property type="entry name" value="SGNH_hydro_sf"/>
</dbReference>
<dbReference type="InterPro" id="IPR044552">
    <property type="entry name" value="GLIP1-5/GLL25"/>
</dbReference>
<feature type="chain" id="PRO_5036496565" description="Zeta-carotene desaturase" evidence="4">
    <location>
        <begin position="19"/>
        <end position="400"/>
    </location>
</feature>
<dbReference type="Pfam" id="PF00657">
    <property type="entry name" value="Lipase_GDSL"/>
    <property type="match status" value="1"/>
</dbReference>
<dbReference type="Gene3D" id="3.40.50.1110">
    <property type="entry name" value="SGNH hydrolase"/>
    <property type="match status" value="1"/>
</dbReference>
<evidence type="ECO:0008006" key="7">
    <source>
        <dbReference type="Google" id="ProtNLM"/>
    </source>
</evidence>
<evidence type="ECO:0000256" key="4">
    <source>
        <dbReference type="SAM" id="SignalP"/>
    </source>
</evidence>
<dbReference type="GO" id="GO:0006629">
    <property type="term" value="P:lipid metabolic process"/>
    <property type="evidence" value="ECO:0007669"/>
    <property type="project" value="InterPro"/>
</dbReference>
<evidence type="ECO:0000256" key="2">
    <source>
        <dbReference type="ARBA" id="ARBA00022729"/>
    </source>
</evidence>
<dbReference type="GO" id="GO:0016298">
    <property type="term" value="F:lipase activity"/>
    <property type="evidence" value="ECO:0007669"/>
    <property type="project" value="InterPro"/>
</dbReference>